<reference evidence="2" key="1">
    <citation type="journal article" date="2021" name="PeerJ">
        <title>Extensive microbial diversity within the chicken gut microbiome revealed by metagenomics and culture.</title>
        <authorList>
            <person name="Gilroy R."/>
            <person name="Ravi A."/>
            <person name="Getino M."/>
            <person name="Pursley I."/>
            <person name="Horton D.L."/>
            <person name="Alikhan N.F."/>
            <person name="Baker D."/>
            <person name="Gharbi K."/>
            <person name="Hall N."/>
            <person name="Watson M."/>
            <person name="Adriaenssens E.M."/>
            <person name="Foster-Nyarko E."/>
            <person name="Jarju S."/>
            <person name="Secka A."/>
            <person name="Antonio M."/>
            <person name="Oren A."/>
            <person name="Chaudhuri R.R."/>
            <person name="La Ragione R."/>
            <person name="Hildebrand F."/>
            <person name="Pallen M.J."/>
        </authorList>
    </citation>
    <scope>NUCLEOTIDE SEQUENCE</scope>
    <source>
        <strain evidence="2">CHK179-5677</strain>
    </source>
</reference>
<sequence>MFGFQLKKKLQARAEDLIITADLDRKLANKAVYFDTFMKYYDEILACFEELCEIADKIKLHGISGDPKYDYYRLKNDKQWHMRDALEREYDRIVKEGTTVYRNNRGKTISECELFEEDIKKYFDQFDEETSEFAKALLKKLSKQFNLGLGKQDPTPLLDTTYYDFDSFEGHEFEYWCANLLRCNGFENVEVTPESGDQGVDIIAEKDDIRYAIQCKCYSSNLGNTPVQEVWAGKSMYHCQIGVVMTNRYFTKSARDLADTTGVLLWDRDKLLKMMNILK</sequence>
<dbReference type="GO" id="GO:0015666">
    <property type="term" value="F:restriction endodeoxyribonuclease activity"/>
    <property type="evidence" value="ECO:0007669"/>
    <property type="project" value="TreeGrafter"/>
</dbReference>
<evidence type="ECO:0000259" key="1">
    <source>
        <dbReference type="Pfam" id="PF04471"/>
    </source>
</evidence>
<keyword evidence="2" id="KW-0540">Nuclease</keyword>
<dbReference type="PANTHER" id="PTHR30015:SF6">
    <property type="entry name" value="SLL1429 PROTEIN"/>
    <property type="match status" value="1"/>
</dbReference>
<dbReference type="InterPro" id="IPR007560">
    <property type="entry name" value="Restrct_endonuc_IV_Mrr"/>
</dbReference>
<feature type="domain" description="Restriction endonuclease type IV Mrr" evidence="1">
    <location>
        <begin position="166"/>
        <end position="275"/>
    </location>
</feature>
<dbReference type="Proteomes" id="UP000760668">
    <property type="component" value="Unassembled WGS sequence"/>
</dbReference>
<keyword evidence="2" id="KW-0378">Hydrolase</keyword>
<gene>
    <name evidence="2" type="ORF">K8V01_01460</name>
</gene>
<dbReference type="Gene3D" id="3.40.1350.10">
    <property type="match status" value="1"/>
</dbReference>
<dbReference type="InterPro" id="IPR011856">
    <property type="entry name" value="tRNA_endonuc-like_dom_sf"/>
</dbReference>
<dbReference type="Pfam" id="PF04471">
    <property type="entry name" value="Mrr_cat"/>
    <property type="match status" value="1"/>
</dbReference>
<comment type="caution">
    <text evidence="2">The sequence shown here is derived from an EMBL/GenBank/DDBJ whole genome shotgun (WGS) entry which is preliminary data.</text>
</comment>
<protein>
    <submittedName>
        <fullName evidence="2">Restriction endonuclease</fullName>
    </submittedName>
</protein>
<evidence type="ECO:0000313" key="2">
    <source>
        <dbReference type="EMBL" id="HJG85687.1"/>
    </source>
</evidence>
<accession>A0A921SRS8</accession>
<dbReference type="RefSeq" id="WP_295369305.1">
    <property type="nucleotide sequence ID" value="NZ_DYUC01000013.1"/>
</dbReference>
<dbReference type="EMBL" id="DYUC01000013">
    <property type="protein sequence ID" value="HJG85687.1"/>
    <property type="molecule type" value="Genomic_DNA"/>
</dbReference>
<name>A0A921SRS8_9FIRM</name>
<dbReference type="GO" id="GO:0009307">
    <property type="term" value="P:DNA restriction-modification system"/>
    <property type="evidence" value="ECO:0007669"/>
    <property type="project" value="InterPro"/>
</dbReference>
<organism evidence="2 3">
    <name type="scientific">Pseudoflavonifractor capillosus</name>
    <dbReference type="NCBI Taxonomy" id="106588"/>
    <lineage>
        <taxon>Bacteria</taxon>
        <taxon>Bacillati</taxon>
        <taxon>Bacillota</taxon>
        <taxon>Clostridia</taxon>
        <taxon>Eubacteriales</taxon>
        <taxon>Oscillospiraceae</taxon>
        <taxon>Pseudoflavonifractor</taxon>
    </lineage>
</organism>
<reference evidence="2" key="2">
    <citation type="submission" date="2021-09" db="EMBL/GenBank/DDBJ databases">
        <authorList>
            <person name="Gilroy R."/>
        </authorList>
    </citation>
    <scope>NUCLEOTIDE SEQUENCE</scope>
    <source>
        <strain evidence="2">CHK179-5677</strain>
    </source>
</reference>
<dbReference type="AlphaFoldDB" id="A0A921SRS8"/>
<dbReference type="GO" id="GO:0003677">
    <property type="term" value="F:DNA binding"/>
    <property type="evidence" value="ECO:0007669"/>
    <property type="project" value="InterPro"/>
</dbReference>
<dbReference type="InterPro" id="IPR011335">
    <property type="entry name" value="Restrct_endonuc-II-like"/>
</dbReference>
<dbReference type="InterPro" id="IPR052906">
    <property type="entry name" value="Type_IV_Methyl-Rstrct_Enzyme"/>
</dbReference>
<keyword evidence="2" id="KW-0255">Endonuclease</keyword>
<dbReference type="PANTHER" id="PTHR30015">
    <property type="entry name" value="MRR RESTRICTION SYSTEM PROTEIN"/>
    <property type="match status" value="1"/>
</dbReference>
<dbReference type="SUPFAM" id="SSF52980">
    <property type="entry name" value="Restriction endonuclease-like"/>
    <property type="match status" value="1"/>
</dbReference>
<evidence type="ECO:0000313" key="3">
    <source>
        <dbReference type="Proteomes" id="UP000760668"/>
    </source>
</evidence>
<proteinExistence type="predicted"/>